<evidence type="ECO:0000256" key="1">
    <source>
        <dbReference type="SAM" id="Phobius"/>
    </source>
</evidence>
<keyword evidence="1" id="KW-0812">Transmembrane</keyword>
<reference evidence="2 3" key="1">
    <citation type="submission" date="2019-09" db="EMBL/GenBank/DDBJ databases">
        <authorList>
            <person name="Chandra G."/>
            <person name="Truman W A."/>
        </authorList>
    </citation>
    <scope>NUCLEOTIDE SEQUENCE [LARGE SCALE GENOMIC DNA]</scope>
    <source>
        <strain evidence="2">PS691</strain>
    </source>
</reference>
<dbReference type="EMBL" id="CABVHQ010000003">
    <property type="protein sequence ID" value="VVN72361.1"/>
    <property type="molecule type" value="Genomic_DNA"/>
</dbReference>
<feature type="transmembrane region" description="Helical" evidence="1">
    <location>
        <begin position="146"/>
        <end position="168"/>
    </location>
</feature>
<keyword evidence="1" id="KW-0472">Membrane</keyword>
<proteinExistence type="predicted"/>
<sequence length="184" mass="21617">MRKKTFFIPSGYVISIFEIIFLMIVFLLFSIFSFYIFNKIIDIPLVPRKIVLEDAFIYRSLSEASRTRSCLYLRVGLGDYVYDHVIEVSSRDVRHLDLSESRKLWVAVDSGRNNRFVWGVYDNDGGLMISRKDILQWARFDNIKNYLAIVTSSVLSLYLLLLIFRNGFWNRFAAKRKACENRAD</sequence>
<dbReference type="Proteomes" id="UP000337909">
    <property type="component" value="Unassembled WGS sequence"/>
</dbReference>
<gene>
    <name evidence="2" type="ORF">PS691_00501</name>
</gene>
<protein>
    <submittedName>
        <fullName evidence="2">Uncharacterized protein</fullName>
    </submittedName>
</protein>
<evidence type="ECO:0000313" key="2">
    <source>
        <dbReference type="EMBL" id="VVN72361.1"/>
    </source>
</evidence>
<keyword evidence="1" id="KW-1133">Transmembrane helix</keyword>
<feature type="transmembrane region" description="Helical" evidence="1">
    <location>
        <begin position="12"/>
        <end position="37"/>
    </location>
</feature>
<accession>A0A5E7A7Y3</accession>
<dbReference type="AlphaFoldDB" id="A0A5E7A7Y3"/>
<organism evidence="2 3">
    <name type="scientific">Pseudomonas fluorescens</name>
    <dbReference type="NCBI Taxonomy" id="294"/>
    <lineage>
        <taxon>Bacteria</taxon>
        <taxon>Pseudomonadati</taxon>
        <taxon>Pseudomonadota</taxon>
        <taxon>Gammaproteobacteria</taxon>
        <taxon>Pseudomonadales</taxon>
        <taxon>Pseudomonadaceae</taxon>
        <taxon>Pseudomonas</taxon>
    </lineage>
</organism>
<evidence type="ECO:0000313" key="3">
    <source>
        <dbReference type="Proteomes" id="UP000337909"/>
    </source>
</evidence>
<name>A0A5E7A7Y3_PSEFL</name>